<feature type="domain" description="ChsH2 C-terminal OB-fold" evidence="3">
    <location>
        <begin position="377"/>
        <end position="424"/>
    </location>
</feature>
<dbReference type="Pfam" id="PF12172">
    <property type="entry name" value="zf-ChsH2"/>
    <property type="match status" value="1"/>
</dbReference>
<proteinExistence type="predicted"/>
<dbReference type="SUPFAM" id="SSF53901">
    <property type="entry name" value="Thiolase-like"/>
    <property type="match status" value="2"/>
</dbReference>
<gene>
    <name evidence="6" type="ORF">GPA27_03245</name>
</gene>
<evidence type="ECO:0000256" key="1">
    <source>
        <dbReference type="ARBA" id="ARBA00022679"/>
    </source>
</evidence>
<sequence>MAQGLKSVAKGRRTIANWDEDSVTMAVEAARALLADLPDIKPVELTLASTTLPFVERINAGIVASALGLGNELAVRDVASSARAAFTEFVSALRHAVPGHRVVLAAERRVARPASTQEMIFGDGAAGVLIGSGPAIATFVASHSVQADFVDHFRESGSNYDYGWEERWVRDEGYMKIATGAIASCLAAAGIAASDIAHFAMPAPLSRVNDAVAKRAGIRPETVVPTDFESIGDLGGAQPLAMLDSALRAAAPGALILVVAFGSGCDALLLRRTEQPIAKRVTDDGKSEASYMKYLSFTGQVTLEWGMRSEIDNKTALTAAWRECTKISHFEGGCCSSCGTVQFPRSRLCVNPECRAQDTQEAKSLANLPARVLSHTSDWLAYSPCPPFQFGHIDFEGGGRVLMEFADTDPDELQVGLPLRMVFRIKDFDSKRGFRRYFWKATPARGQ</sequence>
<dbReference type="PANTHER" id="PTHR34069:SF2">
    <property type="entry name" value="BETA-KETOACYL-[ACYL-CARRIER-PROTEIN] SYNTHASE III"/>
    <property type="match status" value="1"/>
</dbReference>
<keyword evidence="7" id="KW-1185">Reference proteome</keyword>
<protein>
    <recommendedName>
        <fullName evidence="8">3-hydroxy-3-methylglutaryl CoA synthase</fullName>
    </recommendedName>
</protein>
<dbReference type="Pfam" id="PF01796">
    <property type="entry name" value="OB_ChsH2_C"/>
    <property type="match status" value="1"/>
</dbReference>
<dbReference type="InterPro" id="IPR022002">
    <property type="entry name" value="ChsH2_Znr"/>
</dbReference>
<evidence type="ECO:0000259" key="4">
    <source>
        <dbReference type="Pfam" id="PF08541"/>
    </source>
</evidence>
<evidence type="ECO:0000259" key="3">
    <source>
        <dbReference type="Pfam" id="PF01796"/>
    </source>
</evidence>
<dbReference type="InterPro" id="IPR012340">
    <property type="entry name" value="NA-bd_OB-fold"/>
</dbReference>
<dbReference type="InterPro" id="IPR016039">
    <property type="entry name" value="Thiolase-like"/>
</dbReference>
<name>A0ABX1NB29_9RHOO</name>
<keyword evidence="1" id="KW-0808">Transferase</keyword>
<feature type="domain" description="Beta-ketoacyl-[acyl-carrier-protein] synthase III C-terminal" evidence="4">
    <location>
        <begin position="186"/>
        <end position="265"/>
    </location>
</feature>
<dbReference type="Proteomes" id="UP000634522">
    <property type="component" value="Unassembled WGS sequence"/>
</dbReference>
<evidence type="ECO:0000259" key="5">
    <source>
        <dbReference type="Pfam" id="PF12172"/>
    </source>
</evidence>
<reference evidence="6 7" key="1">
    <citation type="submission" date="2019-12" db="EMBL/GenBank/DDBJ databases">
        <title>Comparative genomics gives insights into the taxonomy of the Azoarcus-Aromatoleum group and reveals separate origins of nif in the plant-associated Azoarcus and non-plant-associated Aromatoleum sub-groups.</title>
        <authorList>
            <person name="Lafos M."/>
            <person name="Maluk M."/>
            <person name="Batista M."/>
            <person name="Junghare M."/>
            <person name="Carmona M."/>
            <person name="Faoro H."/>
            <person name="Cruz L.M."/>
            <person name="Battistoni F."/>
            <person name="De Souza E."/>
            <person name="Pedrosa F."/>
            <person name="Chen W.-M."/>
            <person name="Poole P.S."/>
            <person name="Dixon R.A."/>
            <person name="James E.K."/>
        </authorList>
    </citation>
    <scope>NUCLEOTIDE SEQUENCE [LARGE SCALE GENOMIC DNA]</scope>
    <source>
        <strain evidence="6 7">T</strain>
    </source>
</reference>
<dbReference type="Gene3D" id="3.40.47.10">
    <property type="match status" value="2"/>
</dbReference>
<dbReference type="InterPro" id="IPR013747">
    <property type="entry name" value="ACP_syn_III_C"/>
</dbReference>
<dbReference type="Pfam" id="PF08541">
    <property type="entry name" value="ACP_syn_III_C"/>
    <property type="match status" value="1"/>
</dbReference>
<dbReference type="EMBL" id="WTVS01000004">
    <property type="protein sequence ID" value="NMF96410.1"/>
    <property type="molecule type" value="Genomic_DNA"/>
</dbReference>
<comment type="caution">
    <text evidence="6">The sequence shown here is derived from an EMBL/GenBank/DDBJ whole genome shotgun (WGS) entry which is preliminary data.</text>
</comment>
<dbReference type="PANTHER" id="PTHR34069">
    <property type="entry name" value="3-OXOACYL-[ACYL-CARRIER-PROTEIN] SYNTHASE 3"/>
    <property type="match status" value="1"/>
</dbReference>
<accession>A0ABX1NB29</accession>
<dbReference type="InterPro" id="IPR002878">
    <property type="entry name" value="ChsH2_C"/>
</dbReference>
<organism evidence="6 7">
    <name type="scientific">Aromatoleum toluolicum</name>
    <dbReference type="NCBI Taxonomy" id="90060"/>
    <lineage>
        <taxon>Bacteria</taxon>
        <taxon>Pseudomonadati</taxon>
        <taxon>Pseudomonadota</taxon>
        <taxon>Betaproteobacteria</taxon>
        <taxon>Rhodocyclales</taxon>
        <taxon>Rhodocyclaceae</taxon>
        <taxon>Aromatoleum</taxon>
    </lineage>
</organism>
<evidence type="ECO:0000313" key="6">
    <source>
        <dbReference type="EMBL" id="NMF96410.1"/>
    </source>
</evidence>
<keyword evidence="2" id="KW-0012">Acyltransferase</keyword>
<evidence type="ECO:0000313" key="7">
    <source>
        <dbReference type="Proteomes" id="UP000634522"/>
    </source>
</evidence>
<feature type="domain" description="ChsH2 rubredoxin-like zinc ribbon" evidence="5">
    <location>
        <begin position="329"/>
        <end position="358"/>
    </location>
</feature>
<evidence type="ECO:0000256" key="2">
    <source>
        <dbReference type="ARBA" id="ARBA00023315"/>
    </source>
</evidence>
<dbReference type="SUPFAM" id="SSF50249">
    <property type="entry name" value="Nucleic acid-binding proteins"/>
    <property type="match status" value="1"/>
</dbReference>
<evidence type="ECO:0008006" key="8">
    <source>
        <dbReference type="Google" id="ProtNLM"/>
    </source>
</evidence>